<name>A0ABP4T2R9_9ACTN</name>
<evidence type="ECO:0000313" key="2">
    <source>
        <dbReference type="Proteomes" id="UP001499851"/>
    </source>
</evidence>
<comment type="caution">
    <text evidence="1">The sequence shown here is derived from an EMBL/GenBank/DDBJ whole genome shotgun (WGS) entry which is preliminary data.</text>
</comment>
<organism evidence="1 2">
    <name type="scientific">Glycomyces endophyticus</name>
    <dbReference type="NCBI Taxonomy" id="480996"/>
    <lineage>
        <taxon>Bacteria</taxon>
        <taxon>Bacillati</taxon>
        <taxon>Actinomycetota</taxon>
        <taxon>Actinomycetes</taxon>
        <taxon>Glycomycetales</taxon>
        <taxon>Glycomycetaceae</taxon>
        <taxon>Glycomyces</taxon>
    </lineage>
</organism>
<dbReference type="RefSeq" id="WP_344487818.1">
    <property type="nucleotide sequence ID" value="NZ_BAAAQF010000010.1"/>
</dbReference>
<dbReference type="EMBL" id="BAAAQF010000010">
    <property type="protein sequence ID" value="GAA1681263.1"/>
    <property type="molecule type" value="Genomic_DNA"/>
</dbReference>
<gene>
    <name evidence="1" type="ORF">GCM10009830_30510</name>
</gene>
<evidence type="ECO:0000313" key="1">
    <source>
        <dbReference type="EMBL" id="GAA1681263.1"/>
    </source>
</evidence>
<dbReference type="Proteomes" id="UP001499851">
    <property type="component" value="Unassembled WGS sequence"/>
</dbReference>
<sequence length="55" mass="6126">MDFILPTDEKLRAELEERATDTRDTREPLAKADGSGIYFRFTQTTGVDPADVHGA</sequence>
<proteinExistence type="predicted"/>
<accession>A0ABP4T2R9</accession>
<reference evidence="2" key="1">
    <citation type="journal article" date="2019" name="Int. J. Syst. Evol. Microbiol.">
        <title>The Global Catalogue of Microorganisms (GCM) 10K type strain sequencing project: providing services to taxonomists for standard genome sequencing and annotation.</title>
        <authorList>
            <consortium name="The Broad Institute Genomics Platform"/>
            <consortium name="The Broad Institute Genome Sequencing Center for Infectious Disease"/>
            <person name="Wu L."/>
            <person name="Ma J."/>
        </authorList>
    </citation>
    <scope>NUCLEOTIDE SEQUENCE [LARGE SCALE GENOMIC DNA]</scope>
    <source>
        <strain evidence="2">JCM 16001</strain>
    </source>
</reference>
<protein>
    <submittedName>
        <fullName evidence="1">Uncharacterized protein</fullName>
    </submittedName>
</protein>
<keyword evidence="2" id="KW-1185">Reference proteome</keyword>